<dbReference type="SUPFAM" id="SSF103473">
    <property type="entry name" value="MFS general substrate transporter"/>
    <property type="match status" value="1"/>
</dbReference>
<dbReference type="AlphaFoldDB" id="A0A914D413"/>
<feature type="transmembrane region" description="Helical" evidence="6">
    <location>
        <begin position="108"/>
        <end position="129"/>
    </location>
</feature>
<evidence type="ECO:0000313" key="9">
    <source>
        <dbReference type="WBParaSite" id="ACRNAN_scaffold1854.g14067.t1"/>
    </source>
</evidence>
<dbReference type="Gene3D" id="1.20.1250.20">
    <property type="entry name" value="MFS general substrate transporter like domains"/>
    <property type="match status" value="1"/>
</dbReference>
<keyword evidence="8" id="KW-1185">Reference proteome</keyword>
<dbReference type="Pfam" id="PF02487">
    <property type="entry name" value="CLN3"/>
    <property type="match status" value="1"/>
</dbReference>
<reference evidence="9" key="1">
    <citation type="submission" date="2022-11" db="UniProtKB">
        <authorList>
            <consortium name="WormBaseParasite"/>
        </authorList>
    </citation>
    <scope>IDENTIFICATION</scope>
</reference>
<dbReference type="InterPro" id="IPR001810">
    <property type="entry name" value="F-box_dom"/>
</dbReference>
<feature type="transmembrane region" description="Helical" evidence="6">
    <location>
        <begin position="339"/>
        <end position="361"/>
    </location>
</feature>
<evidence type="ECO:0000256" key="1">
    <source>
        <dbReference type="ARBA" id="ARBA00004127"/>
    </source>
</evidence>
<protein>
    <submittedName>
        <fullName evidence="9">F-box domain-containing protein</fullName>
    </submittedName>
</protein>
<dbReference type="GO" id="GO:0012505">
    <property type="term" value="C:endomembrane system"/>
    <property type="evidence" value="ECO:0007669"/>
    <property type="project" value="UniProtKB-SubCell"/>
</dbReference>
<dbReference type="WBParaSite" id="ACRNAN_scaffold1854.g14067.t1">
    <property type="protein sequence ID" value="ACRNAN_scaffold1854.g14067.t1"/>
    <property type="gene ID" value="ACRNAN_scaffold1854.g14067"/>
</dbReference>
<feature type="transmembrane region" description="Helical" evidence="6">
    <location>
        <begin position="68"/>
        <end position="88"/>
    </location>
</feature>
<comment type="subcellular location">
    <subcellularLocation>
        <location evidence="1">Endomembrane system</location>
        <topology evidence="1">Multi-pass membrane protein</topology>
    </subcellularLocation>
</comment>
<accession>A0A914D413</accession>
<dbReference type="GO" id="GO:0016020">
    <property type="term" value="C:membrane"/>
    <property type="evidence" value="ECO:0007669"/>
    <property type="project" value="InterPro"/>
</dbReference>
<evidence type="ECO:0000256" key="6">
    <source>
        <dbReference type="SAM" id="Phobius"/>
    </source>
</evidence>
<dbReference type="PROSITE" id="PS50181">
    <property type="entry name" value="FBOX"/>
    <property type="match status" value="1"/>
</dbReference>
<name>A0A914D413_9BILA</name>
<keyword evidence="4 6" id="KW-1133">Transmembrane helix</keyword>
<proteinExistence type="inferred from homology"/>
<feature type="domain" description="F-box" evidence="7">
    <location>
        <begin position="435"/>
        <end position="487"/>
    </location>
</feature>
<evidence type="ECO:0000259" key="7">
    <source>
        <dbReference type="PROSITE" id="PS50181"/>
    </source>
</evidence>
<dbReference type="InterPro" id="IPR003492">
    <property type="entry name" value="Battenin_disease_Cln3"/>
</dbReference>
<evidence type="ECO:0000256" key="4">
    <source>
        <dbReference type="ARBA" id="ARBA00022989"/>
    </source>
</evidence>
<evidence type="ECO:0000256" key="3">
    <source>
        <dbReference type="ARBA" id="ARBA00022692"/>
    </source>
</evidence>
<dbReference type="CDD" id="cd06174">
    <property type="entry name" value="MFS"/>
    <property type="match status" value="1"/>
</dbReference>
<comment type="similarity">
    <text evidence="2">Belongs to the battenin family.</text>
</comment>
<evidence type="ECO:0000313" key="8">
    <source>
        <dbReference type="Proteomes" id="UP000887540"/>
    </source>
</evidence>
<dbReference type="Proteomes" id="UP000887540">
    <property type="component" value="Unplaced"/>
</dbReference>
<dbReference type="PRINTS" id="PR01315">
    <property type="entry name" value="BATTENIN"/>
</dbReference>
<dbReference type="SUPFAM" id="SSF81383">
    <property type="entry name" value="F-box domain"/>
    <property type="match status" value="1"/>
</dbReference>
<dbReference type="GO" id="GO:0051453">
    <property type="term" value="P:regulation of intracellular pH"/>
    <property type="evidence" value="ECO:0007669"/>
    <property type="project" value="TreeGrafter"/>
</dbReference>
<keyword evidence="3 6" id="KW-0812">Transmembrane</keyword>
<feature type="transmembrane region" description="Helical" evidence="6">
    <location>
        <begin position="150"/>
        <end position="171"/>
    </location>
</feature>
<dbReference type="InterPro" id="IPR036047">
    <property type="entry name" value="F-box-like_dom_sf"/>
</dbReference>
<dbReference type="GO" id="GO:0005764">
    <property type="term" value="C:lysosome"/>
    <property type="evidence" value="ECO:0007669"/>
    <property type="project" value="TreeGrafter"/>
</dbReference>
<sequence>MTQVDWYMVRNFAAFWIFGLCNNYGYVVMLSAGEDILNEQQGKQKNNSGDLCEDKLTSRHCTIMSTGAILLADILPTFCINLFLPFFLHRFPFDVRHGFICLAQAASYFIVAFSVSVPMSLIGVVIGAFGSGLGGMNFMALSSHFSKLTVSAYSSGTGGAGVVGSFAYAGLTEPHMANLSPKAALLIMLVVPIVFAITYWTIMDRPSTIHKFSLIRPSTWIVPKPKNLSKKSSISSLTISGSLSNEKLSSSKSPPALKNLTFVEKLKLVRPLLKYMIPLGLVYVGEYLINQGLTQFLIFNCSNGFSLSRSSQYRWYQVLYQVGVFVSRSSISVIKLPRIVLYLLPVLQIANAILFFFNAIYMFIPHIWIVLILIFYEGLLGGASYVNTFSRIHEEADPEVREYCMAFAGFADASGIVLAGFTSIPHDFMKAHNIIPFSRNIPSEIFCDILQFFDRNELEKHQLINRRWRNIIDINHGILPMRFFISIEIGSLHFLGLAQINKDGNNILTIDENENNFIYLLRSLKTCLFKKCHAHLLDRKTFDELQRIRNFVGQRIKTIEFDAYGSHDAYTTVASKYVQIQKVCIRPNHKEIYHILSNPSILRFPQPPNEISIDCENTILYYVDLQKLLWFIVSGDLYGASRYSIDINALTGSVREFCEGFFDKFESIKDPSHLVGCVHLKRSMQSEFHETCQAILKFRQCIYPKKVQITNSTEKKGFCAFESYEIKRTDGWHLTVIFETNMQNNFNCGTEFIVHKPDGTGKRRCKCIDKIVSVNELD</sequence>
<evidence type="ECO:0000256" key="5">
    <source>
        <dbReference type="ARBA" id="ARBA00023136"/>
    </source>
</evidence>
<keyword evidence="5 6" id="KW-0472">Membrane</keyword>
<dbReference type="PANTHER" id="PTHR10981">
    <property type="entry name" value="BATTENIN"/>
    <property type="match status" value="1"/>
</dbReference>
<feature type="transmembrane region" description="Helical" evidence="6">
    <location>
        <begin position="367"/>
        <end position="386"/>
    </location>
</feature>
<organism evidence="8 9">
    <name type="scientific">Acrobeloides nanus</name>
    <dbReference type="NCBI Taxonomy" id="290746"/>
    <lineage>
        <taxon>Eukaryota</taxon>
        <taxon>Metazoa</taxon>
        <taxon>Ecdysozoa</taxon>
        <taxon>Nematoda</taxon>
        <taxon>Chromadorea</taxon>
        <taxon>Rhabditida</taxon>
        <taxon>Tylenchina</taxon>
        <taxon>Cephalobomorpha</taxon>
        <taxon>Cephaloboidea</taxon>
        <taxon>Cephalobidae</taxon>
        <taxon>Acrobeloides</taxon>
    </lineage>
</organism>
<dbReference type="PANTHER" id="PTHR10981:SF8">
    <property type="entry name" value="BATTENIN"/>
    <property type="match status" value="1"/>
</dbReference>
<feature type="transmembrane region" description="Helical" evidence="6">
    <location>
        <begin position="183"/>
        <end position="202"/>
    </location>
</feature>
<dbReference type="InterPro" id="IPR036259">
    <property type="entry name" value="MFS_trans_sf"/>
</dbReference>
<dbReference type="GO" id="GO:0007040">
    <property type="term" value="P:lysosome organization"/>
    <property type="evidence" value="ECO:0007669"/>
    <property type="project" value="TreeGrafter"/>
</dbReference>
<feature type="transmembrane region" description="Helical" evidence="6">
    <location>
        <begin position="12"/>
        <end position="33"/>
    </location>
</feature>
<evidence type="ECO:0000256" key="2">
    <source>
        <dbReference type="ARBA" id="ARBA00007467"/>
    </source>
</evidence>